<dbReference type="PANTHER" id="PTHR40661:SF3">
    <property type="entry name" value="FELS-1 PROPHAGE TRANSCRIPTIONAL REGULATOR"/>
    <property type="match status" value="1"/>
</dbReference>
<sequence>MESQDFTAGIGDRYRQLRAHFGHSKEALGVIAGVSGTSIGNIEEGRHTPKADSVAAIARKLGISLEWLLFGEGAMLPAAPSSLMAELDSLVPPPVVQHLPPLTVTVDMKGEETIPIVESEATAGYLAQHMEPEFLRNLPMLALPLPEFKNGTFRAFRVKGRSMYPTLHDGSLVLCRFVDTDLETIKDSYVHVVVTYDGIVVKRVYTGMDSVGGLEVRSDNEEFPPYTIKKGEWQQLWCVVASLNFQMPAPRKNPTKQLYSFELEEMRNRLEILWKNYTGQA</sequence>
<dbReference type="CDD" id="cd00093">
    <property type="entry name" value="HTH_XRE"/>
    <property type="match status" value="1"/>
</dbReference>
<dbReference type="Proteomes" id="UP000280066">
    <property type="component" value="Unassembled WGS sequence"/>
</dbReference>
<keyword evidence="3" id="KW-0804">Transcription</keyword>
<evidence type="ECO:0000256" key="3">
    <source>
        <dbReference type="ARBA" id="ARBA00023163"/>
    </source>
</evidence>
<dbReference type="InterPro" id="IPR036286">
    <property type="entry name" value="LexA/Signal_pep-like_sf"/>
</dbReference>
<dbReference type="OrthoDB" id="870359at2"/>
<dbReference type="PANTHER" id="PTHR40661">
    <property type="match status" value="1"/>
</dbReference>
<dbReference type="AlphaFoldDB" id="A0A3R9M2J5"/>
<dbReference type="SUPFAM" id="SSF47413">
    <property type="entry name" value="lambda repressor-like DNA-binding domains"/>
    <property type="match status" value="1"/>
</dbReference>
<evidence type="ECO:0000313" key="5">
    <source>
        <dbReference type="EMBL" id="RSK29884.1"/>
    </source>
</evidence>
<evidence type="ECO:0000313" key="6">
    <source>
        <dbReference type="Proteomes" id="UP000280066"/>
    </source>
</evidence>
<dbReference type="Pfam" id="PF00717">
    <property type="entry name" value="Peptidase_S24"/>
    <property type="match status" value="1"/>
</dbReference>
<dbReference type="Gene3D" id="2.10.109.10">
    <property type="entry name" value="Umud Fragment, subunit A"/>
    <property type="match status" value="1"/>
</dbReference>
<dbReference type="InterPro" id="IPR001387">
    <property type="entry name" value="Cro/C1-type_HTH"/>
</dbReference>
<keyword evidence="6" id="KW-1185">Reference proteome</keyword>
<proteinExistence type="predicted"/>
<dbReference type="Pfam" id="PF12844">
    <property type="entry name" value="HTH_19"/>
    <property type="match status" value="1"/>
</dbReference>
<dbReference type="SMART" id="SM00530">
    <property type="entry name" value="HTH_XRE"/>
    <property type="match status" value="1"/>
</dbReference>
<dbReference type="InterPro" id="IPR039418">
    <property type="entry name" value="LexA-like"/>
</dbReference>
<dbReference type="CDD" id="cd06529">
    <property type="entry name" value="S24_LexA-like"/>
    <property type="match status" value="1"/>
</dbReference>
<keyword evidence="2" id="KW-0238">DNA-binding</keyword>
<dbReference type="InterPro" id="IPR010982">
    <property type="entry name" value="Lambda_DNA-bd_dom_sf"/>
</dbReference>
<keyword evidence="1" id="KW-0805">Transcription regulation</keyword>
<dbReference type="InterPro" id="IPR015927">
    <property type="entry name" value="Peptidase_S24_S26A/B/C"/>
</dbReference>
<evidence type="ECO:0000256" key="2">
    <source>
        <dbReference type="ARBA" id="ARBA00023125"/>
    </source>
</evidence>
<dbReference type="SUPFAM" id="SSF51306">
    <property type="entry name" value="LexA/Signal peptidase"/>
    <property type="match status" value="1"/>
</dbReference>
<dbReference type="GO" id="GO:0003677">
    <property type="term" value="F:DNA binding"/>
    <property type="evidence" value="ECO:0007669"/>
    <property type="project" value="UniProtKB-KW"/>
</dbReference>
<dbReference type="EMBL" id="RWIS01000011">
    <property type="protein sequence ID" value="RSK29884.1"/>
    <property type="molecule type" value="Genomic_DNA"/>
</dbReference>
<evidence type="ECO:0000259" key="4">
    <source>
        <dbReference type="PROSITE" id="PS50943"/>
    </source>
</evidence>
<protein>
    <submittedName>
        <fullName evidence="5">LexA family transcriptional regulator</fullName>
    </submittedName>
</protein>
<dbReference type="PROSITE" id="PS50943">
    <property type="entry name" value="HTH_CROC1"/>
    <property type="match status" value="1"/>
</dbReference>
<organism evidence="5 6">
    <name type="scientific">Hymenobacter metallilatus</name>
    <dbReference type="NCBI Taxonomy" id="2493666"/>
    <lineage>
        <taxon>Bacteria</taxon>
        <taxon>Pseudomonadati</taxon>
        <taxon>Bacteroidota</taxon>
        <taxon>Cytophagia</taxon>
        <taxon>Cytophagales</taxon>
        <taxon>Hymenobacteraceae</taxon>
        <taxon>Hymenobacter</taxon>
    </lineage>
</organism>
<comment type="caution">
    <text evidence="5">The sequence shown here is derived from an EMBL/GenBank/DDBJ whole genome shotgun (WGS) entry which is preliminary data.</text>
</comment>
<accession>A0A3R9M2J5</accession>
<gene>
    <name evidence="5" type="ORF">EI290_16245</name>
</gene>
<dbReference type="RefSeq" id="WP_125432535.1">
    <property type="nucleotide sequence ID" value="NZ_RWIS01000011.1"/>
</dbReference>
<dbReference type="Gene3D" id="1.10.260.40">
    <property type="entry name" value="lambda repressor-like DNA-binding domains"/>
    <property type="match status" value="1"/>
</dbReference>
<evidence type="ECO:0000256" key="1">
    <source>
        <dbReference type="ARBA" id="ARBA00023015"/>
    </source>
</evidence>
<feature type="domain" description="HTH cro/C1-type" evidence="4">
    <location>
        <begin position="15"/>
        <end position="68"/>
    </location>
</feature>
<reference evidence="5 6" key="1">
    <citation type="submission" date="2018-12" db="EMBL/GenBank/DDBJ databases">
        <authorList>
            <person name="Feng G."/>
            <person name="Zhu H."/>
        </authorList>
    </citation>
    <scope>NUCLEOTIDE SEQUENCE [LARGE SCALE GENOMIC DNA]</scope>
    <source>
        <strain evidence="5 6">9PBR-2</strain>
    </source>
</reference>
<name>A0A3R9M2J5_9BACT</name>